<dbReference type="EMBL" id="ML213606">
    <property type="protein sequence ID" value="TFK37732.1"/>
    <property type="molecule type" value="Genomic_DNA"/>
</dbReference>
<evidence type="ECO:0000313" key="3">
    <source>
        <dbReference type="EMBL" id="TFK37732.1"/>
    </source>
</evidence>
<protein>
    <submittedName>
        <fullName evidence="3">Uncharacterized protein</fullName>
    </submittedName>
</protein>
<keyword evidence="2" id="KW-1133">Transmembrane helix</keyword>
<proteinExistence type="predicted"/>
<sequence>MDAPPARTPSTGSSATTKSLGLASSIYSSAASTMVALPAVVVSPSASPEPNVNAKLQLRSSSYKSFSALQRKSSSTEVDNTLSLPSPLTRPLSMSSTYSRVASEECRALAGPPPLSFGSALSPTPSSSLGTGRSTRASMILYRLDDGLPSPTIPQLNMHRASVLSTSGDSYVSLSPDSKYPLSLSSTERGLVAYAWEPDVEEDEDGDDDLVTGDVAASKSEGVKRKIPWRGIANIVTLVVLIMTVMSLFVIYPVTSFFTDSGRDLAITLNERINSTGQADFHNMQEIDNSWERRAVSLRGGSIMMVDTRSSELFRSITNTVGDNFKLVGSIEDISLQRISHPRQFILDRHLYAPESKSFDSRNFCLGKGFIEVGLMEKSRKGVVRRAFWTSGKWAENVPSADLLGDHQGVSFTGSAKMDNDSFDVQYLRLYRYVSSNSSGRQPQCQQWMKITLNDLHEYHD</sequence>
<gene>
    <name evidence="3" type="ORF">BDQ12DRAFT_749401</name>
</gene>
<name>A0A5C3LY14_9AGAR</name>
<evidence type="ECO:0000256" key="2">
    <source>
        <dbReference type="SAM" id="Phobius"/>
    </source>
</evidence>
<evidence type="ECO:0000256" key="1">
    <source>
        <dbReference type="SAM" id="MobiDB-lite"/>
    </source>
</evidence>
<dbReference type="OrthoDB" id="3057032at2759"/>
<keyword evidence="4" id="KW-1185">Reference proteome</keyword>
<keyword evidence="2" id="KW-0812">Transmembrane</keyword>
<feature type="transmembrane region" description="Helical" evidence="2">
    <location>
        <begin position="232"/>
        <end position="254"/>
    </location>
</feature>
<evidence type="ECO:0000313" key="4">
    <source>
        <dbReference type="Proteomes" id="UP000308652"/>
    </source>
</evidence>
<dbReference type="STRING" id="68775.A0A5C3LY14"/>
<feature type="region of interest" description="Disordered" evidence="1">
    <location>
        <begin position="113"/>
        <end position="132"/>
    </location>
</feature>
<reference evidence="3 4" key="1">
    <citation type="journal article" date="2019" name="Nat. Ecol. Evol.">
        <title>Megaphylogeny resolves global patterns of mushroom evolution.</title>
        <authorList>
            <person name="Varga T."/>
            <person name="Krizsan K."/>
            <person name="Foldi C."/>
            <person name="Dima B."/>
            <person name="Sanchez-Garcia M."/>
            <person name="Sanchez-Ramirez S."/>
            <person name="Szollosi G.J."/>
            <person name="Szarkandi J.G."/>
            <person name="Papp V."/>
            <person name="Albert L."/>
            <person name="Andreopoulos W."/>
            <person name="Angelini C."/>
            <person name="Antonin V."/>
            <person name="Barry K.W."/>
            <person name="Bougher N.L."/>
            <person name="Buchanan P."/>
            <person name="Buyck B."/>
            <person name="Bense V."/>
            <person name="Catcheside P."/>
            <person name="Chovatia M."/>
            <person name="Cooper J."/>
            <person name="Damon W."/>
            <person name="Desjardin D."/>
            <person name="Finy P."/>
            <person name="Geml J."/>
            <person name="Haridas S."/>
            <person name="Hughes K."/>
            <person name="Justo A."/>
            <person name="Karasinski D."/>
            <person name="Kautmanova I."/>
            <person name="Kiss B."/>
            <person name="Kocsube S."/>
            <person name="Kotiranta H."/>
            <person name="LaButti K.M."/>
            <person name="Lechner B.E."/>
            <person name="Liimatainen K."/>
            <person name="Lipzen A."/>
            <person name="Lukacs Z."/>
            <person name="Mihaltcheva S."/>
            <person name="Morgado L.N."/>
            <person name="Niskanen T."/>
            <person name="Noordeloos M.E."/>
            <person name="Ohm R.A."/>
            <person name="Ortiz-Santana B."/>
            <person name="Ovrebo C."/>
            <person name="Racz N."/>
            <person name="Riley R."/>
            <person name="Savchenko A."/>
            <person name="Shiryaev A."/>
            <person name="Soop K."/>
            <person name="Spirin V."/>
            <person name="Szebenyi C."/>
            <person name="Tomsovsky M."/>
            <person name="Tulloss R.E."/>
            <person name="Uehling J."/>
            <person name="Grigoriev I.V."/>
            <person name="Vagvolgyi C."/>
            <person name="Papp T."/>
            <person name="Martin F.M."/>
            <person name="Miettinen O."/>
            <person name="Hibbett D.S."/>
            <person name="Nagy L.G."/>
        </authorList>
    </citation>
    <scope>NUCLEOTIDE SEQUENCE [LARGE SCALE GENOMIC DNA]</scope>
    <source>
        <strain evidence="3 4">CBS 166.37</strain>
    </source>
</reference>
<keyword evidence="2" id="KW-0472">Membrane</keyword>
<accession>A0A5C3LY14</accession>
<organism evidence="3 4">
    <name type="scientific">Crucibulum laeve</name>
    <dbReference type="NCBI Taxonomy" id="68775"/>
    <lineage>
        <taxon>Eukaryota</taxon>
        <taxon>Fungi</taxon>
        <taxon>Dikarya</taxon>
        <taxon>Basidiomycota</taxon>
        <taxon>Agaricomycotina</taxon>
        <taxon>Agaricomycetes</taxon>
        <taxon>Agaricomycetidae</taxon>
        <taxon>Agaricales</taxon>
        <taxon>Agaricineae</taxon>
        <taxon>Nidulariaceae</taxon>
        <taxon>Crucibulum</taxon>
    </lineage>
</organism>
<feature type="compositionally biased region" description="Polar residues" evidence="1">
    <location>
        <begin position="119"/>
        <end position="132"/>
    </location>
</feature>
<dbReference type="AlphaFoldDB" id="A0A5C3LY14"/>
<dbReference type="Proteomes" id="UP000308652">
    <property type="component" value="Unassembled WGS sequence"/>
</dbReference>